<keyword evidence="12" id="KW-1185">Reference proteome</keyword>
<dbReference type="SUPFAM" id="SSF50952">
    <property type="entry name" value="Soluble quinoprotein glucose dehydrogenase"/>
    <property type="match status" value="1"/>
</dbReference>
<dbReference type="InterPro" id="IPR008979">
    <property type="entry name" value="Galactose-bd-like_sf"/>
</dbReference>
<dbReference type="EMBL" id="JAUKPO010000011">
    <property type="protein sequence ID" value="MDO1448370.1"/>
    <property type="molecule type" value="Genomic_DNA"/>
</dbReference>
<dbReference type="SMART" id="SM00606">
    <property type="entry name" value="CBD_IV"/>
    <property type="match status" value="1"/>
</dbReference>
<dbReference type="SUPFAM" id="SSF52317">
    <property type="entry name" value="Class I glutamine amidotransferase-like"/>
    <property type="match status" value="1"/>
</dbReference>
<name>A0ABT8R8E4_9BACT</name>
<evidence type="ECO:0000313" key="12">
    <source>
        <dbReference type="Proteomes" id="UP001168528"/>
    </source>
</evidence>
<organism evidence="11 12">
    <name type="scientific">Rhodocytophaga aerolata</name>
    <dbReference type="NCBI Taxonomy" id="455078"/>
    <lineage>
        <taxon>Bacteria</taxon>
        <taxon>Pseudomonadati</taxon>
        <taxon>Bacteroidota</taxon>
        <taxon>Cytophagia</taxon>
        <taxon>Cytophagales</taxon>
        <taxon>Rhodocytophagaceae</taxon>
        <taxon>Rhodocytophaga</taxon>
    </lineage>
</organism>
<dbReference type="CDD" id="cd00146">
    <property type="entry name" value="PKD"/>
    <property type="match status" value="1"/>
</dbReference>
<evidence type="ECO:0000259" key="10">
    <source>
        <dbReference type="PROSITE" id="PS51175"/>
    </source>
</evidence>
<dbReference type="InterPro" id="IPR006584">
    <property type="entry name" value="Cellulose-bd_IV"/>
</dbReference>
<dbReference type="PRINTS" id="PR00606">
    <property type="entry name" value="CYTCHROMECID"/>
</dbReference>
<dbReference type="SUPFAM" id="SSF49299">
    <property type="entry name" value="PKD domain"/>
    <property type="match status" value="1"/>
</dbReference>
<feature type="domain" description="CBM6" evidence="10">
    <location>
        <begin position="1016"/>
        <end position="1160"/>
    </location>
</feature>
<dbReference type="Gene3D" id="3.40.50.880">
    <property type="match status" value="1"/>
</dbReference>
<dbReference type="Pfam" id="PF18911">
    <property type="entry name" value="PKD_4"/>
    <property type="match status" value="1"/>
</dbReference>
<evidence type="ECO:0000259" key="8">
    <source>
        <dbReference type="PROSITE" id="PS50093"/>
    </source>
</evidence>
<dbReference type="PANTHER" id="PTHR40469">
    <property type="entry name" value="SECRETED GLYCOSYL HYDROLASE"/>
    <property type="match status" value="1"/>
</dbReference>
<keyword evidence="2 7" id="KW-0349">Heme</keyword>
<dbReference type="PANTHER" id="PTHR40469:SF2">
    <property type="entry name" value="GALACTOSE-BINDING DOMAIN-LIKE SUPERFAMILY PROTEIN"/>
    <property type="match status" value="1"/>
</dbReference>
<dbReference type="Pfam" id="PF03422">
    <property type="entry name" value="CBM_6"/>
    <property type="match status" value="1"/>
</dbReference>
<dbReference type="Gene3D" id="2.60.40.10">
    <property type="entry name" value="Immunoglobulins"/>
    <property type="match status" value="1"/>
</dbReference>
<dbReference type="PROSITE" id="PS50093">
    <property type="entry name" value="PKD"/>
    <property type="match status" value="1"/>
</dbReference>
<dbReference type="InterPro" id="IPR011042">
    <property type="entry name" value="6-blade_b-propeller_TolB-like"/>
</dbReference>
<evidence type="ECO:0000256" key="7">
    <source>
        <dbReference type="PROSITE-ProRule" id="PRU00433"/>
    </source>
</evidence>
<dbReference type="Gene3D" id="2.60.120.260">
    <property type="entry name" value="Galactose-binding domain-like"/>
    <property type="match status" value="1"/>
</dbReference>
<dbReference type="PROSITE" id="PS51257">
    <property type="entry name" value="PROKAR_LIPOPROTEIN"/>
    <property type="match status" value="1"/>
</dbReference>
<accession>A0ABT8R8E4</accession>
<keyword evidence="4" id="KW-0732">Signal</keyword>
<evidence type="ECO:0000256" key="2">
    <source>
        <dbReference type="ARBA" id="ARBA00022617"/>
    </source>
</evidence>
<dbReference type="Gene3D" id="2.120.10.30">
    <property type="entry name" value="TolB, C-terminal domain"/>
    <property type="match status" value="1"/>
</dbReference>
<dbReference type="RefSeq" id="WP_302039172.1">
    <property type="nucleotide sequence ID" value="NZ_JAUKPO010000011.1"/>
</dbReference>
<dbReference type="InterPro" id="IPR029062">
    <property type="entry name" value="Class_I_gatase-like"/>
</dbReference>
<protein>
    <submittedName>
        <fullName evidence="11">ThuA domain-containing protein</fullName>
    </submittedName>
</protein>
<dbReference type="SMART" id="SM00089">
    <property type="entry name" value="PKD"/>
    <property type="match status" value="1"/>
</dbReference>
<dbReference type="PROSITE" id="PS51175">
    <property type="entry name" value="CBM6"/>
    <property type="match status" value="1"/>
</dbReference>
<dbReference type="Gene3D" id="1.10.760.10">
    <property type="entry name" value="Cytochrome c-like domain"/>
    <property type="match status" value="1"/>
</dbReference>
<keyword evidence="6 7" id="KW-0408">Iron</keyword>
<dbReference type="InterPro" id="IPR000601">
    <property type="entry name" value="PKD_dom"/>
</dbReference>
<dbReference type="CDD" id="cd04084">
    <property type="entry name" value="CBM6_xylanase-like"/>
    <property type="match status" value="1"/>
</dbReference>
<dbReference type="InterPro" id="IPR009056">
    <property type="entry name" value="Cyt_c-like_dom"/>
</dbReference>
<dbReference type="InterPro" id="IPR035986">
    <property type="entry name" value="PKD_dom_sf"/>
</dbReference>
<dbReference type="Pfam" id="PF00034">
    <property type="entry name" value="Cytochrom_C"/>
    <property type="match status" value="1"/>
</dbReference>
<dbReference type="Pfam" id="PF06283">
    <property type="entry name" value="ThuA"/>
    <property type="match status" value="1"/>
</dbReference>
<dbReference type="InterPro" id="IPR005084">
    <property type="entry name" value="CBM6"/>
</dbReference>
<comment type="caution">
    <text evidence="11">The sequence shown here is derived from an EMBL/GenBank/DDBJ whole genome shotgun (WGS) entry which is preliminary data.</text>
</comment>
<feature type="domain" description="Cytochrome c" evidence="9">
    <location>
        <begin position="901"/>
        <end position="987"/>
    </location>
</feature>
<dbReference type="InterPro" id="IPR011041">
    <property type="entry name" value="Quinoprot_gluc/sorb_DH_b-prop"/>
</dbReference>
<dbReference type="SUPFAM" id="SSF49785">
    <property type="entry name" value="Galactose-binding domain-like"/>
    <property type="match status" value="1"/>
</dbReference>
<evidence type="ECO:0000256" key="6">
    <source>
        <dbReference type="ARBA" id="ARBA00023004"/>
    </source>
</evidence>
<keyword evidence="1" id="KW-0813">Transport</keyword>
<dbReference type="SUPFAM" id="SSF46626">
    <property type="entry name" value="Cytochrome c"/>
    <property type="match status" value="1"/>
</dbReference>
<dbReference type="InterPro" id="IPR036909">
    <property type="entry name" value="Cyt_c-like_dom_sf"/>
</dbReference>
<evidence type="ECO:0000256" key="3">
    <source>
        <dbReference type="ARBA" id="ARBA00022723"/>
    </source>
</evidence>
<reference evidence="11" key="1">
    <citation type="submission" date="2023-07" db="EMBL/GenBank/DDBJ databases">
        <title>The genome sequence of Rhodocytophaga aerolata KACC 12507.</title>
        <authorList>
            <person name="Zhang X."/>
        </authorList>
    </citation>
    <scope>NUCLEOTIDE SEQUENCE</scope>
    <source>
        <strain evidence="11">KACC 12507</strain>
    </source>
</reference>
<dbReference type="Proteomes" id="UP001168528">
    <property type="component" value="Unassembled WGS sequence"/>
</dbReference>
<keyword evidence="3 7" id="KW-0479">Metal-binding</keyword>
<dbReference type="InterPro" id="IPR002324">
    <property type="entry name" value="Cyt_c_ID"/>
</dbReference>
<feature type="domain" description="PKD" evidence="8">
    <location>
        <begin position="778"/>
        <end position="830"/>
    </location>
</feature>
<dbReference type="InterPro" id="IPR022409">
    <property type="entry name" value="PKD/Chitinase_dom"/>
</dbReference>
<dbReference type="InterPro" id="IPR013783">
    <property type="entry name" value="Ig-like_fold"/>
</dbReference>
<evidence type="ECO:0000256" key="1">
    <source>
        <dbReference type="ARBA" id="ARBA00022448"/>
    </source>
</evidence>
<gene>
    <name evidence="11" type="ORF">Q0590_18990</name>
</gene>
<dbReference type="InterPro" id="IPR012938">
    <property type="entry name" value="Glc/Sorbosone_DH"/>
</dbReference>
<evidence type="ECO:0000256" key="5">
    <source>
        <dbReference type="ARBA" id="ARBA00022982"/>
    </source>
</evidence>
<dbReference type="InterPro" id="IPR029010">
    <property type="entry name" value="ThuA-like"/>
</dbReference>
<evidence type="ECO:0000259" key="9">
    <source>
        <dbReference type="PROSITE" id="PS51007"/>
    </source>
</evidence>
<dbReference type="Pfam" id="PF07995">
    <property type="entry name" value="GSDH"/>
    <property type="match status" value="1"/>
</dbReference>
<sequence>MFTLRMTYNVGLSIALLLAISIGLYSCLQSPKTPTQAPVAATPPALRVLVFSKTKGWKHTSIPYGIALIQKLGKENGFTVDTTRNAAYFTEDSLKNYQAVVFNCTTGNVLNAKQQAAFERYIQAGGGYLGIHSAADTEYEWPWYNKLMGAHFANHPLNPGERKATIEITNKNHPATTSLPDKWERIDEWYSYRSFYPGLNVLAYLDENTYDNGTNGANHPIAWYHEFDGGRAFYTGLGHTPESYSEPLFVSHLLGGLQYAMGDGKPLDFSKSYAVVVPEENRFVKTVLVNDLNTPMEMAVAADGRIFYTELRSGNLFVYNPATKKPSVVHQFPLATKGGTGLIGVTLDPNFATNQYIYLYYSPPIDQEPIIFNLSRFKLKPDNTLDLASEKILLKVPVQENSGSHHGGSLAWDKDGNLYLSTGDSSSPFPSNGYAPIDERPGKEYYSLDAQRSSANTNDLKGKILRIRPEPDGTYTIPAGNLFPKGMEKTLPEIFVMGCRNPYRIAVNPKTSTVYWGEIGPDAGKDSIQGPRGYDEFNQAKKPGNYGWPYFVGNNQAYADWDFATSTAGPKFNPDAPVNQSPNNTGLTNLPPAQKAMIWYPYAASTEFPELGQGGRSAMAGEFYTFDANSTAANKFPEYYDGALFVFDWMRNWVLALRFDAQENYVRSEPFMTANGDFRRPIDLAFGKDGIMYMLEYGSVYGADNEDARLVKIEYNTGNRAPIAKATITDSAAAAQLSKRVYLTSENRNLPEIREIAGQAPLRVAFGSRGTRDLDDDDELTYEWLFDGTTLGSTELNPKYTYTQEGIYQAILRVKDQAGLVGTDTLEIKVGNALPEVVIETPGNKSFYWENKPFQYAVKVTDKEDRKIDPKKVKVYFDYTPQPSTLIGESQGKKPFVTTVETNTVGKTLIAKSDCKACHTIDKVSVGPAYVAVAQRYKNEPGSMEKLAKKIIAGGGGSWGTQYVMSAHPQISEQDAAEMVKYIFSLTDEKKQKTLLPAKGTLPLKDHKPEEPRGQYTIVAMYTDNGSKTVAPLTNSDMVTLRNAKVQTVYADAHVGFPRWGNSLSQGDHKSYILLKNIDLTGIKKLTYEYASLDKNGEIEVRIDSYGGPMISRIPYQATGSWNTKRLLTADITTPTTGKHDLYFVVVKREKPNEDIISLSTIQFDE</sequence>
<evidence type="ECO:0000256" key="4">
    <source>
        <dbReference type="ARBA" id="ARBA00022729"/>
    </source>
</evidence>
<proteinExistence type="predicted"/>
<evidence type="ECO:0000313" key="11">
    <source>
        <dbReference type="EMBL" id="MDO1448370.1"/>
    </source>
</evidence>
<keyword evidence="5" id="KW-0249">Electron transport</keyword>
<dbReference type="PROSITE" id="PS51007">
    <property type="entry name" value="CYTC"/>
    <property type="match status" value="1"/>
</dbReference>